<feature type="region of interest" description="Disordered" evidence="1">
    <location>
        <begin position="1"/>
        <end position="22"/>
    </location>
</feature>
<protein>
    <recommendedName>
        <fullName evidence="2">BTB domain-containing protein</fullName>
    </recommendedName>
</protein>
<proteinExistence type="predicted"/>
<evidence type="ECO:0000313" key="4">
    <source>
        <dbReference type="Proteomes" id="UP000001056"/>
    </source>
</evidence>
<evidence type="ECO:0000313" key="3">
    <source>
        <dbReference type="EMBL" id="EAQ89728.1"/>
    </source>
</evidence>
<dbReference type="PANTHER" id="PTHR47843">
    <property type="entry name" value="BTB DOMAIN-CONTAINING PROTEIN-RELATED"/>
    <property type="match status" value="1"/>
</dbReference>
<organism evidence="3 4">
    <name type="scientific">Chaetomium globosum (strain ATCC 6205 / CBS 148.51 / DSM 1962 / NBRC 6347 / NRRL 1970)</name>
    <name type="common">Soil fungus</name>
    <dbReference type="NCBI Taxonomy" id="306901"/>
    <lineage>
        <taxon>Eukaryota</taxon>
        <taxon>Fungi</taxon>
        <taxon>Dikarya</taxon>
        <taxon>Ascomycota</taxon>
        <taxon>Pezizomycotina</taxon>
        <taxon>Sordariomycetes</taxon>
        <taxon>Sordariomycetidae</taxon>
        <taxon>Sordariales</taxon>
        <taxon>Chaetomiaceae</taxon>
        <taxon>Chaetomium</taxon>
    </lineage>
</organism>
<sequence>MSSQLPNIDDQLVTPTNPAREDLDGMDHARCAALHNYLIDYCLAADGRLNEAGEGNQAIYFSTFGEAAEAVRQRLHPSVADFLTAARTPDAPLFYFVDGMPGPDWGNFNGLFANETADLEDEPEDSIVRLYYSHPDACGGKSGGGMLYHQRRHLACFFVHPDDTECAFPVDDHPQCWHHLETILSHWIALIRLGKVVASPNNEEPGLYGSLKIGNWEWRPYGEGQVAGHAGAPPVDVSGWRLPSFRGRWDDGSEHGVAFPSRVPPGVYTECVNRSEPEATEEGFRMLLPFGLYGARLTSGGGVRNMAADELFQHGFKPFGGDPNRPQRLERLLGHWADLVERGVWAVGPYGVEGSIEVFRDAAKLKSSNRLVVNGLKPRDKSTIGVCRSAGAQHRRDSAQHAYGARTSNSTTGSLFGPTTGSIFGSTTTSLFGPRAATAHSVAQTTPLPAASENAAPATQTATARDTAEFDMMDAIDTIETSEILIDALKGLYTSGEYSDLVISCQGKEYKVHRAVVCTQSDFFSAACRGSFKEAQEGKIDLPDDNPRLVHIMVHYLYHFNYDPGMDGHETDVENPAEGPLYTHARVYALAEKYLIHGLKAVALRQFKTATASSVDITDFLQAMEEVYMSTVEDDRGLRDVVVEAICKHPDWLDKEEVRDVLGKLGSLTYDMVIHMRENGLFRLF</sequence>
<dbReference type="RefSeq" id="XP_001222442.1">
    <property type="nucleotide sequence ID" value="XM_001222441.1"/>
</dbReference>
<dbReference type="SMART" id="SM00225">
    <property type="entry name" value="BTB"/>
    <property type="match status" value="1"/>
</dbReference>
<dbReference type="PANTHER" id="PTHR47843:SF5">
    <property type="entry name" value="BTB_POZ DOMAIN PROTEIN"/>
    <property type="match status" value="1"/>
</dbReference>
<dbReference type="InParanoid" id="Q2H4R8"/>
<dbReference type="Pfam" id="PF00651">
    <property type="entry name" value="BTB"/>
    <property type="match status" value="1"/>
</dbReference>
<feature type="region of interest" description="Disordered" evidence="1">
    <location>
        <begin position="395"/>
        <end position="417"/>
    </location>
</feature>
<feature type="region of interest" description="Disordered" evidence="1">
    <location>
        <begin position="442"/>
        <end position="463"/>
    </location>
</feature>
<feature type="domain" description="BTB" evidence="2">
    <location>
        <begin position="499"/>
        <end position="558"/>
    </location>
</feature>
<dbReference type="STRING" id="306901.Q2H4R8"/>
<accession>Q2H4R8</accession>
<dbReference type="InterPro" id="IPR011333">
    <property type="entry name" value="SKP1/BTB/POZ_sf"/>
</dbReference>
<dbReference type="GeneID" id="4391264"/>
<dbReference type="CDD" id="cd18186">
    <property type="entry name" value="BTB_POZ_ZBTB_KLHL-like"/>
    <property type="match status" value="1"/>
</dbReference>
<evidence type="ECO:0000256" key="1">
    <source>
        <dbReference type="SAM" id="MobiDB-lite"/>
    </source>
</evidence>
<dbReference type="OrthoDB" id="3029470at2759"/>
<name>Q2H4R8_CHAGB</name>
<dbReference type="Proteomes" id="UP000001056">
    <property type="component" value="Unassembled WGS sequence"/>
</dbReference>
<dbReference type="eggNOG" id="ENOG502RH95">
    <property type="taxonomic scope" value="Eukaryota"/>
</dbReference>
<dbReference type="Gene3D" id="3.30.710.10">
    <property type="entry name" value="Potassium Channel Kv1.1, Chain A"/>
    <property type="match status" value="1"/>
</dbReference>
<gene>
    <name evidence="3" type="ORF">CHGG_06347</name>
</gene>
<dbReference type="VEuPathDB" id="FungiDB:CHGG_06347"/>
<dbReference type="EMBL" id="CH408031">
    <property type="protein sequence ID" value="EAQ89728.1"/>
    <property type="molecule type" value="Genomic_DNA"/>
</dbReference>
<dbReference type="PROSITE" id="PS50097">
    <property type="entry name" value="BTB"/>
    <property type="match status" value="1"/>
</dbReference>
<evidence type="ECO:0000259" key="2">
    <source>
        <dbReference type="PROSITE" id="PS50097"/>
    </source>
</evidence>
<dbReference type="InterPro" id="IPR000210">
    <property type="entry name" value="BTB/POZ_dom"/>
</dbReference>
<dbReference type="AlphaFoldDB" id="Q2H4R8"/>
<dbReference type="SUPFAM" id="SSF54695">
    <property type="entry name" value="POZ domain"/>
    <property type="match status" value="1"/>
</dbReference>
<keyword evidence="4" id="KW-1185">Reference proteome</keyword>
<reference evidence="4" key="1">
    <citation type="journal article" date="2015" name="Genome Announc.">
        <title>Draft genome sequence of the cellulolytic fungus Chaetomium globosum.</title>
        <authorList>
            <person name="Cuomo C.A."/>
            <person name="Untereiner W.A."/>
            <person name="Ma L.-J."/>
            <person name="Grabherr M."/>
            <person name="Birren B.W."/>
        </authorList>
    </citation>
    <scope>NUCLEOTIDE SEQUENCE [LARGE SCALE GENOMIC DNA]</scope>
    <source>
        <strain evidence="4">ATCC 6205 / CBS 148.51 / DSM 1962 / NBRC 6347 / NRRL 1970</strain>
    </source>
</reference>
<dbReference type="HOGENOM" id="CLU_401693_0_0_1"/>